<evidence type="ECO:0000313" key="2">
    <source>
        <dbReference type="Proteomes" id="UP000001039"/>
    </source>
</evidence>
<dbReference type="Proteomes" id="UP000001039">
    <property type="component" value="Chromosome"/>
</dbReference>
<proteinExistence type="predicted"/>
<organism evidence="1 2">
    <name type="scientific">Streptococcus pyogenes serotype M49 (strain NZ131)</name>
    <dbReference type="NCBI Taxonomy" id="471876"/>
    <lineage>
        <taxon>Bacteria</taxon>
        <taxon>Bacillati</taxon>
        <taxon>Bacillota</taxon>
        <taxon>Bacilli</taxon>
        <taxon>Lactobacillales</taxon>
        <taxon>Streptococcaceae</taxon>
        <taxon>Streptococcus</taxon>
    </lineage>
</organism>
<reference evidence="1 2" key="1">
    <citation type="journal article" date="2008" name="J. Bacteriol.">
        <title>Genome sequence of a nephritogenic and highly transformable M49 strain of Streptococcus pyogenes.</title>
        <authorList>
            <person name="McShan W.M."/>
            <person name="Ferretti J.J."/>
            <person name="Karasawa T."/>
            <person name="Suvorov A.N."/>
            <person name="Lin S."/>
            <person name="Qin B."/>
            <person name="Jia H."/>
            <person name="Kenton S."/>
            <person name="Najar F."/>
            <person name="Wu H."/>
            <person name="Scott J."/>
            <person name="Roe B.A."/>
            <person name="Savic D.J."/>
        </authorList>
    </citation>
    <scope>NUCLEOTIDE SEQUENCE [LARGE SCALE GENOMIC DNA]</scope>
    <source>
        <strain evidence="1 2">NZ131</strain>
    </source>
</reference>
<dbReference type="KEGG" id="soz:Spy49_0352c"/>
<sequence>MDFSDFLNKKQKEWDEFYPIPDFSAMSDEELLYQPMSEALLSEKFAKELSKEIEKRNLFPK</sequence>
<name>A0A0H3BW00_STRPZ</name>
<evidence type="ECO:0000313" key="1">
    <source>
        <dbReference type="EMBL" id="ACI60688.1"/>
    </source>
</evidence>
<protein>
    <submittedName>
        <fullName evidence="1">Uncharacterized protein</fullName>
    </submittedName>
</protein>
<accession>A0A0H3BW00</accession>
<dbReference type="AlphaFoldDB" id="A0A0H3BW00"/>
<dbReference type="HOGENOM" id="CLU_209276_0_0_9"/>
<gene>
    <name evidence="1" type="ordered locus">Spy49_0352c</name>
</gene>
<dbReference type="EMBL" id="CP000829">
    <property type="protein sequence ID" value="ACI60688.1"/>
    <property type="molecule type" value="Genomic_DNA"/>
</dbReference>